<dbReference type="Pfam" id="PF13864">
    <property type="entry name" value="Enkurin"/>
    <property type="match status" value="1"/>
</dbReference>
<keyword evidence="3" id="KW-0963">Cytoplasm</keyword>
<protein>
    <recommendedName>
        <fullName evidence="7">Enkurin domain-containing protein</fullName>
    </recommendedName>
</protein>
<dbReference type="AlphaFoldDB" id="A0AA85J7R8"/>
<dbReference type="InterPro" id="IPR052102">
    <property type="entry name" value="Enkurin_domain-protein"/>
</dbReference>
<dbReference type="GO" id="GO:0001669">
    <property type="term" value="C:acrosomal vesicle"/>
    <property type="evidence" value="ECO:0007669"/>
    <property type="project" value="TreeGrafter"/>
</dbReference>
<reference evidence="9" key="2">
    <citation type="submission" date="2023-11" db="UniProtKB">
        <authorList>
            <consortium name="WormBaseParasite"/>
        </authorList>
    </citation>
    <scope>IDENTIFICATION</scope>
</reference>
<keyword evidence="8" id="KW-1185">Reference proteome</keyword>
<feature type="region of interest" description="Disordered" evidence="6">
    <location>
        <begin position="50"/>
        <end position="92"/>
    </location>
</feature>
<keyword evidence="4" id="KW-0206">Cytoskeleton</keyword>
<name>A0AA85J7R8_TRIRE</name>
<dbReference type="Proteomes" id="UP000050795">
    <property type="component" value="Unassembled WGS sequence"/>
</dbReference>
<dbReference type="GO" id="GO:0005879">
    <property type="term" value="C:axonemal microtubule"/>
    <property type="evidence" value="ECO:0007669"/>
    <property type="project" value="TreeGrafter"/>
</dbReference>
<evidence type="ECO:0000313" key="8">
    <source>
        <dbReference type="Proteomes" id="UP000050795"/>
    </source>
</evidence>
<dbReference type="PROSITE" id="PS51665">
    <property type="entry name" value="ENKURIN"/>
    <property type="match status" value="1"/>
</dbReference>
<dbReference type="WBParaSite" id="TREG1_134610.1">
    <property type="protein sequence ID" value="TREG1_134610.1"/>
    <property type="gene ID" value="TREG1_134610"/>
</dbReference>
<evidence type="ECO:0000256" key="2">
    <source>
        <dbReference type="ARBA" id="ARBA00004245"/>
    </source>
</evidence>
<sequence length="334" mass="38696">MNKPCEVDLDIARTSKGPREYIYNLLTKNNPQVINRRYCLPKIKTNPKVHHGEEIKKYPAKTMGPPSKYEHLPPINGAGHDDNDDDNNALNEKPYDYLKKHSKKPYTTLDALKTTHWKDKCHRHPPNPAAEVKTILTEDGTPITIPIKCLKTRKRSINWITQNAIATIIAKPGSRLPPEPRKAIVDTRFGDKYLLANQRTRCGLELFYVYGKEFGKIPKYLKRRKDLIEKTKMNLAHYFNEKALQNSDYLLTHTQREQLLNGLKSTWERYNRKYLGLASINDTLKGKAYKLYLEKQLDELKKDVELIEKHEFIFIEAPKETKSGIKDNQGIICA</sequence>
<dbReference type="PANTHER" id="PTHR21490:SF0">
    <property type="entry name" value="ENKURIN"/>
    <property type="match status" value="1"/>
</dbReference>
<dbReference type="InterPro" id="IPR027012">
    <property type="entry name" value="Enkurin_dom"/>
</dbReference>
<evidence type="ECO:0000256" key="5">
    <source>
        <dbReference type="ARBA" id="ARBA00023273"/>
    </source>
</evidence>
<reference evidence="8" key="1">
    <citation type="submission" date="2022-06" db="EMBL/GenBank/DDBJ databases">
        <authorList>
            <person name="Berger JAMES D."/>
            <person name="Berger JAMES D."/>
        </authorList>
    </citation>
    <scope>NUCLEOTIDE SEQUENCE [LARGE SCALE GENOMIC DNA]</scope>
</reference>
<feature type="domain" description="Enkurin" evidence="7">
    <location>
        <begin position="223"/>
        <end position="315"/>
    </location>
</feature>
<evidence type="ECO:0000259" key="7">
    <source>
        <dbReference type="PROSITE" id="PS51665"/>
    </source>
</evidence>
<organism evidence="8 9">
    <name type="scientific">Trichobilharzia regenti</name>
    <name type="common">Nasal bird schistosome</name>
    <dbReference type="NCBI Taxonomy" id="157069"/>
    <lineage>
        <taxon>Eukaryota</taxon>
        <taxon>Metazoa</taxon>
        <taxon>Spiralia</taxon>
        <taxon>Lophotrochozoa</taxon>
        <taxon>Platyhelminthes</taxon>
        <taxon>Trematoda</taxon>
        <taxon>Digenea</taxon>
        <taxon>Strigeidida</taxon>
        <taxon>Schistosomatoidea</taxon>
        <taxon>Schistosomatidae</taxon>
        <taxon>Trichobilharzia</taxon>
    </lineage>
</organism>
<keyword evidence="5" id="KW-0966">Cell projection</keyword>
<evidence type="ECO:0000256" key="3">
    <source>
        <dbReference type="ARBA" id="ARBA00022490"/>
    </source>
</evidence>
<accession>A0AA85J7R8</accession>
<evidence type="ECO:0000256" key="4">
    <source>
        <dbReference type="ARBA" id="ARBA00023212"/>
    </source>
</evidence>
<dbReference type="PANTHER" id="PTHR21490">
    <property type="entry name" value="ENKURIN-RELATED"/>
    <property type="match status" value="1"/>
</dbReference>
<comment type="subcellular location">
    <subcellularLocation>
        <location evidence="1">Cell projection</location>
        <location evidence="1">Cilium</location>
    </subcellularLocation>
    <subcellularLocation>
        <location evidence="2">Cytoplasm</location>
        <location evidence="2">Cytoskeleton</location>
    </subcellularLocation>
</comment>
<dbReference type="GO" id="GO:0005516">
    <property type="term" value="F:calmodulin binding"/>
    <property type="evidence" value="ECO:0007669"/>
    <property type="project" value="TreeGrafter"/>
</dbReference>
<evidence type="ECO:0000256" key="6">
    <source>
        <dbReference type="SAM" id="MobiDB-lite"/>
    </source>
</evidence>
<proteinExistence type="predicted"/>
<evidence type="ECO:0000256" key="1">
    <source>
        <dbReference type="ARBA" id="ARBA00004138"/>
    </source>
</evidence>
<evidence type="ECO:0000313" key="9">
    <source>
        <dbReference type="WBParaSite" id="TREG1_134610.1"/>
    </source>
</evidence>